<dbReference type="GO" id="GO:0005829">
    <property type="term" value="C:cytosol"/>
    <property type="evidence" value="ECO:0007669"/>
    <property type="project" value="TreeGrafter"/>
</dbReference>
<dbReference type="FunFam" id="3.40.50.1360:FF:000001">
    <property type="entry name" value="Ribose-5-phosphate isomerase A"/>
    <property type="match status" value="1"/>
</dbReference>
<name>A0A381V1L6_9ZZZZ</name>
<protein>
    <recommendedName>
        <fullName evidence="2">ribose-5-phosphate isomerase</fullName>
        <ecNumber evidence="2">5.3.1.6</ecNumber>
    </recommendedName>
    <alternativeName>
        <fullName evidence="4">Phosphoriboisomerase</fullName>
    </alternativeName>
</protein>
<dbReference type="InterPro" id="IPR004788">
    <property type="entry name" value="Ribose5P_isomerase_type_A"/>
</dbReference>
<dbReference type="PANTHER" id="PTHR11934">
    <property type="entry name" value="RIBOSE-5-PHOSPHATE ISOMERASE"/>
    <property type="match status" value="1"/>
</dbReference>
<evidence type="ECO:0000256" key="2">
    <source>
        <dbReference type="ARBA" id="ARBA00011959"/>
    </source>
</evidence>
<evidence type="ECO:0000313" key="5">
    <source>
        <dbReference type="EMBL" id="SVA34104.1"/>
    </source>
</evidence>
<sequence>MNQNQEKQNTALASLDYIQYECILGVGSGSTVTSLIQNLKKVEHNIKTLVSSSEDTTHKLKQAGFVVDELSNVGSPDLYIDGADEVTRNFYMTKGGGGALTREKILAAASKKIICIVDSSKIVDVLGKYPLPIEVIPMAKSYISREIIRLGGQPELRHNFVTDNGNFILDVHNLTIVDPPQLEKQINNIAGVVTNGIFAIKPADVVLIGQSNGVLTLENR</sequence>
<dbReference type="PANTHER" id="PTHR11934:SF0">
    <property type="entry name" value="RIBOSE-5-PHOSPHATE ISOMERASE"/>
    <property type="match status" value="1"/>
</dbReference>
<dbReference type="GO" id="GO:0009052">
    <property type="term" value="P:pentose-phosphate shunt, non-oxidative branch"/>
    <property type="evidence" value="ECO:0007669"/>
    <property type="project" value="InterPro"/>
</dbReference>
<evidence type="ECO:0000256" key="1">
    <source>
        <dbReference type="ARBA" id="ARBA00001713"/>
    </source>
</evidence>
<comment type="catalytic activity">
    <reaction evidence="1">
        <text>aldehydo-D-ribose 5-phosphate = D-ribulose 5-phosphate</text>
        <dbReference type="Rhea" id="RHEA:14657"/>
        <dbReference type="ChEBI" id="CHEBI:58121"/>
        <dbReference type="ChEBI" id="CHEBI:58273"/>
        <dbReference type="EC" id="5.3.1.6"/>
    </reaction>
</comment>
<evidence type="ECO:0000256" key="3">
    <source>
        <dbReference type="ARBA" id="ARBA00023235"/>
    </source>
</evidence>
<dbReference type="Gene3D" id="3.40.50.1360">
    <property type="match status" value="1"/>
</dbReference>
<dbReference type="InterPro" id="IPR020672">
    <property type="entry name" value="Ribose5P_isomerase_typA_subgr"/>
</dbReference>
<dbReference type="Gene3D" id="3.30.70.260">
    <property type="match status" value="1"/>
</dbReference>
<dbReference type="NCBIfam" id="TIGR00021">
    <property type="entry name" value="rpiA"/>
    <property type="match status" value="1"/>
</dbReference>
<reference evidence="5" key="1">
    <citation type="submission" date="2018-05" db="EMBL/GenBank/DDBJ databases">
        <authorList>
            <person name="Lanie J.A."/>
            <person name="Ng W.-L."/>
            <person name="Kazmierczak K.M."/>
            <person name="Andrzejewski T.M."/>
            <person name="Davidsen T.M."/>
            <person name="Wayne K.J."/>
            <person name="Tettelin H."/>
            <person name="Glass J.I."/>
            <person name="Rusch D."/>
            <person name="Podicherti R."/>
            <person name="Tsui H.-C.T."/>
            <person name="Winkler M.E."/>
        </authorList>
    </citation>
    <scope>NUCLEOTIDE SEQUENCE</scope>
</reference>
<dbReference type="AlphaFoldDB" id="A0A381V1L6"/>
<gene>
    <name evidence="5" type="ORF">METZ01_LOCUS86958</name>
</gene>
<accession>A0A381V1L6</accession>
<dbReference type="NCBIfam" id="NF001924">
    <property type="entry name" value="PRK00702.1"/>
    <property type="match status" value="1"/>
</dbReference>
<dbReference type="CDD" id="cd01398">
    <property type="entry name" value="RPI_A"/>
    <property type="match status" value="1"/>
</dbReference>
<dbReference type="GO" id="GO:0004751">
    <property type="term" value="F:ribose-5-phosphate isomerase activity"/>
    <property type="evidence" value="ECO:0007669"/>
    <property type="project" value="UniProtKB-EC"/>
</dbReference>
<keyword evidence="3" id="KW-0413">Isomerase</keyword>
<organism evidence="5">
    <name type="scientific">marine metagenome</name>
    <dbReference type="NCBI Taxonomy" id="408172"/>
    <lineage>
        <taxon>unclassified sequences</taxon>
        <taxon>metagenomes</taxon>
        <taxon>ecological metagenomes</taxon>
    </lineage>
</organism>
<dbReference type="GO" id="GO:0006014">
    <property type="term" value="P:D-ribose metabolic process"/>
    <property type="evidence" value="ECO:0007669"/>
    <property type="project" value="TreeGrafter"/>
</dbReference>
<dbReference type="HAMAP" id="MF_00170">
    <property type="entry name" value="Rib_5P_isom_A"/>
    <property type="match status" value="1"/>
</dbReference>
<proteinExistence type="inferred from homology"/>
<dbReference type="Pfam" id="PF06026">
    <property type="entry name" value="Rib_5-P_isom_A"/>
    <property type="match status" value="1"/>
</dbReference>
<dbReference type="FunFam" id="3.30.70.260:FF:000004">
    <property type="entry name" value="Ribose-5-phosphate isomerase A"/>
    <property type="match status" value="1"/>
</dbReference>
<evidence type="ECO:0000256" key="4">
    <source>
        <dbReference type="ARBA" id="ARBA00029734"/>
    </source>
</evidence>
<dbReference type="SUPFAM" id="SSF100950">
    <property type="entry name" value="NagB/RpiA/CoA transferase-like"/>
    <property type="match status" value="1"/>
</dbReference>
<dbReference type="EMBL" id="UINC01007576">
    <property type="protein sequence ID" value="SVA34104.1"/>
    <property type="molecule type" value="Genomic_DNA"/>
</dbReference>
<dbReference type="SUPFAM" id="SSF75445">
    <property type="entry name" value="D-ribose-5-phosphate isomerase (RpiA), lid domain"/>
    <property type="match status" value="1"/>
</dbReference>
<dbReference type="InterPro" id="IPR037171">
    <property type="entry name" value="NagB/RpiA_transferase-like"/>
</dbReference>
<dbReference type="EC" id="5.3.1.6" evidence="2"/>